<comment type="caution">
    <text evidence="3">The sequence shown here is derived from an EMBL/GenBank/DDBJ whole genome shotgun (WGS) entry which is preliminary data.</text>
</comment>
<dbReference type="PANTHER" id="PTHR12526:SF634">
    <property type="entry name" value="BLL3361 PROTEIN"/>
    <property type="match status" value="1"/>
</dbReference>
<feature type="domain" description="Glycosyl transferase family 1" evidence="1">
    <location>
        <begin position="193"/>
        <end position="327"/>
    </location>
</feature>
<dbReference type="STRING" id="1219065.VPR01S_01_01180"/>
<proteinExistence type="predicted"/>
<evidence type="ECO:0000313" key="3">
    <source>
        <dbReference type="EMBL" id="GAD65346.1"/>
    </source>
</evidence>
<keyword evidence="3" id="KW-0808">Transferase</keyword>
<evidence type="ECO:0000259" key="1">
    <source>
        <dbReference type="Pfam" id="PF00534"/>
    </source>
</evidence>
<evidence type="ECO:0000313" key="4">
    <source>
        <dbReference type="Proteomes" id="UP000016570"/>
    </source>
</evidence>
<feature type="domain" description="Glycosyltransferase subfamily 4-like N-terminal" evidence="2">
    <location>
        <begin position="19"/>
        <end position="176"/>
    </location>
</feature>
<evidence type="ECO:0000259" key="2">
    <source>
        <dbReference type="Pfam" id="PF13439"/>
    </source>
</evidence>
<gene>
    <name evidence="3" type="ORF">VPR01S_01_01180</name>
</gene>
<protein>
    <submittedName>
        <fullName evidence="3">Putative glycosyltransferase</fullName>
    </submittedName>
</protein>
<dbReference type="Pfam" id="PF00534">
    <property type="entry name" value="Glycos_transf_1"/>
    <property type="match status" value="1"/>
</dbReference>
<keyword evidence="4" id="KW-1185">Reference proteome</keyword>
<dbReference type="Pfam" id="PF13439">
    <property type="entry name" value="Glyco_transf_4"/>
    <property type="match status" value="1"/>
</dbReference>
<dbReference type="Gene3D" id="3.40.50.2000">
    <property type="entry name" value="Glycogen Phosphorylase B"/>
    <property type="match status" value="2"/>
</dbReference>
<reference evidence="3 4" key="1">
    <citation type="submission" date="2013-09" db="EMBL/GenBank/DDBJ databases">
        <title>Whole genome shotgun sequence of Vibrio proteolyticus NBRC 13287.</title>
        <authorList>
            <person name="Isaki S."/>
            <person name="Hosoyama A."/>
            <person name="Numata M."/>
            <person name="Hashimoto M."/>
            <person name="Hosoyama Y."/>
            <person name="Tsuchikane K."/>
            <person name="Noguchi M."/>
            <person name="Hirakata S."/>
            <person name="Ichikawa N."/>
            <person name="Ohji S."/>
            <person name="Yamazoe A."/>
            <person name="Fujita N."/>
        </authorList>
    </citation>
    <scope>NUCLEOTIDE SEQUENCE [LARGE SCALE GENOMIC DNA]</scope>
    <source>
        <strain evidence="3 4">NBRC 13287</strain>
    </source>
</reference>
<dbReference type="SUPFAM" id="SSF53756">
    <property type="entry name" value="UDP-Glycosyltransferase/glycogen phosphorylase"/>
    <property type="match status" value="1"/>
</dbReference>
<sequence>MLTPLKKTVIHVVQYLAPGGIEAMALDFLSFAAPSEHVLIVSLEGDKNTALRNWPKLAPFADQLIFLGKPPGVHFALIRRIAKLLKLLRANVVHTHHIGPLLYAGIAARLARVPHRIHTEHDAWHLESPRRFLLQKWILEMVKPCMVADADLIDADLRQRFPRSDIVTIKNGVDCNKFKPGSQSLAREYMKLPKEVCLIGCAGRLEAVKGQDILIKALTYLPPEIHLVFAGSGSELARLQRLARHCQVHDQVIFLGLVNSMPRFYQSLDLYCMPSRQEGLPLAPLEAQACNIPVIASDVGATRETLCPDSGTLIHSESPLELAAAILYRIMLAERATPRAFVVKHHDVRQMISAYAQLSKEDIA</sequence>
<dbReference type="InterPro" id="IPR028098">
    <property type="entry name" value="Glyco_trans_4-like_N"/>
</dbReference>
<accession>U2ZCD1</accession>
<dbReference type="eggNOG" id="COG0438">
    <property type="taxonomic scope" value="Bacteria"/>
</dbReference>
<dbReference type="AlphaFoldDB" id="U2ZCD1"/>
<dbReference type="GO" id="GO:0016757">
    <property type="term" value="F:glycosyltransferase activity"/>
    <property type="evidence" value="ECO:0007669"/>
    <property type="project" value="InterPro"/>
</dbReference>
<dbReference type="RefSeq" id="WP_021703338.1">
    <property type="nucleotide sequence ID" value="NZ_BATJ01000001.1"/>
</dbReference>
<organism evidence="3 4">
    <name type="scientific">Vibrio proteolyticus NBRC 13287</name>
    <dbReference type="NCBI Taxonomy" id="1219065"/>
    <lineage>
        <taxon>Bacteria</taxon>
        <taxon>Pseudomonadati</taxon>
        <taxon>Pseudomonadota</taxon>
        <taxon>Gammaproteobacteria</taxon>
        <taxon>Vibrionales</taxon>
        <taxon>Vibrionaceae</taxon>
        <taxon>Vibrio</taxon>
    </lineage>
</organism>
<dbReference type="Proteomes" id="UP000016570">
    <property type="component" value="Unassembled WGS sequence"/>
</dbReference>
<dbReference type="InterPro" id="IPR001296">
    <property type="entry name" value="Glyco_trans_1"/>
</dbReference>
<dbReference type="GO" id="GO:1901135">
    <property type="term" value="P:carbohydrate derivative metabolic process"/>
    <property type="evidence" value="ECO:0007669"/>
    <property type="project" value="UniProtKB-ARBA"/>
</dbReference>
<dbReference type="EMBL" id="BATJ01000001">
    <property type="protein sequence ID" value="GAD65346.1"/>
    <property type="molecule type" value="Genomic_DNA"/>
</dbReference>
<name>U2ZCD1_VIBPR</name>
<dbReference type="PANTHER" id="PTHR12526">
    <property type="entry name" value="GLYCOSYLTRANSFERASE"/>
    <property type="match status" value="1"/>
</dbReference>